<organism evidence="5">
    <name type="scientific">Candidatus Kentrum sp. FM</name>
    <dbReference type="NCBI Taxonomy" id="2126340"/>
    <lineage>
        <taxon>Bacteria</taxon>
        <taxon>Pseudomonadati</taxon>
        <taxon>Pseudomonadota</taxon>
        <taxon>Gammaproteobacteria</taxon>
        <taxon>Candidatus Kentrum</taxon>
    </lineage>
</organism>
<dbReference type="EMBL" id="CAADFA010000459">
    <property type="protein sequence ID" value="VFJ67570.1"/>
    <property type="molecule type" value="Genomic_DNA"/>
</dbReference>
<dbReference type="Pfam" id="PF01555">
    <property type="entry name" value="N6_N4_Mtase"/>
    <property type="match status" value="1"/>
</dbReference>
<sequence length="82" mass="8960">MLGPDASGTPHPATFPQELARRCILLGTRPGDTVLDPFSGSETTGIVAETLRRKAVLIELNEQYARLSEERLRGGVQEALWV</sequence>
<dbReference type="EMBL" id="CAADEZ010000260">
    <property type="protein sequence ID" value="VFJ60314.1"/>
    <property type="molecule type" value="Genomic_DNA"/>
</dbReference>
<dbReference type="AlphaFoldDB" id="A0A450TJH3"/>
<evidence type="ECO:0000313" key="6">
    <source>
        <dbReference type="EMBL" id="VFK12218.1"/>
    </source>
</evidence>
<accession>A0A450TJH3</accession>
<evidence type="ECO:0000259" key="3">
    <source>
        <dbReference type="Pfam" id="PF01555"/>
    </source>
</evidence>
<protein>
    <submittedName>
        <fullName evidence="5">Site-specific DNA-methyltransferase (Cytosine-N4-specific)</fullName>
    </submittedName>
</protein>
<evidence type="ECO:0000256" key="2">
    <source>
        <dbReference type="ARBA" id="ARBA00022679"/>
    </source>
</evidence>
<dbReference type="PRINTS" id="PR00508">
    <property type="entry name" value="S21N4MTFRASE"/>
</dbReference>
<dbReference type="InterPro" id="IPR002941">
    <property type="entry name" value="DNA_methylase_N4/N6"/>
</dbReference>
<dbReference type="SUPFAM" id="SSF53335">
    <property type="entry name" value="S-adenosyl-L-methionine-dependent methyltransferases"/>
    <property type="match status" value="1"/>
</dbReference>
<dbReference type="GO" id="GO:0003677">
    <property type="term" value="F:DNA binding"/>
    <property type="evidence" value="ECO:0007669"/>
    <property type="project" value="InterPro"/>
</dbReference>
<feature type="domain" description="DNA methylase N-4/N-6" evidence="3">
    <location>
        <begin position="9"/>
        <end position="70"/>
    </location>
</feature>
<proteinExistence type="predicted"/>
<gene>
    <name evidence="4" type="ORF">BECKFM1743A_GA0114220_102607</name>
    <name evidence="6" type="ORF">BECKFM1743B_GA0114221_102297</name>
    <name evidence="5" type="ORF">BECKFM1743C_GA0114222_104592</name>
</gene>
<dbReference type="EMBL" id="CAADFL010000229">
    <property type="protein sequence ID" value="VFK12218.1"/>
    <property type="molecule type" value="Genomic_DNA"/>
</dbReference>
<dbReference type="GO" id="GO:0008170">
    <property type="term" value="F:N-methyltransferase activity"/>
    <property type="evidence" value="ECO:0007669"/>
    <property type="project" value="InterPro"/>
</dbReference>
<evidence type="ECO:0000313" key="4">
    <source>
        <dbReference type="EMBL" id="VFJ60314.1"/>
    </source>
</evidence>
<evidence type="ECO:0000256" key="1">
    <source>
        <dbReference type="ARBA" id="ARBA00022603"/>
    </source>
</evidence>
<dbReference type="Gene3D" id="3.40.50.150">
    <property type="entry name" value="Vaccinia Virus protein VP39"/>
    <property type="match status" value="1"/>
</dbReference>
<keyword evidence="1 5" id="KW-0489">Methyltransferase</keyword>
<name>A0A450TJH3_9GAMM</name>
<dbReference type="InterPro" id="IPR001091">
    <property type="entry name" value="RM_Methyltransferase"/>
</dbReference>
<reference evidence="5" key="1">
    <citation type="submission" date="2019-02" db="EMBL/GenBank/DDBJ databases">
        <authorList>
            <person name="Gruber-Vodicka R. H."/>
            <person name="Seah K. B. B."/>
        </authorList>
    </citation>
    <scope>NUCLEOTIDE SEQUENCE</scope>
    <source>
        <strain evidence="4">BECK_BZ163</strain>
        <strain evidence="6">BECK_BZ164</strain>
        <strain evidence="5">BECK_BZ165</strain>
    </source>
</reference>
<keyword evidence="2 5" id="KW-0808">Transferase</keyword>
<dbReference type="InterPro" id="IPR029063">
    <property type="entry name" value="SAM-dependent_MTases_sf"/>
</dbReference>
<dbReference type="GO" id="GO:0032259">
    <property type="term" value="P:methylation"/>
    <property type="evidence" value="ECO:0007669"/>
    <property type="project" value="UniProtKB-KW"/>
</dbReference>
<evidence type="ECO:0000313" key="5">
    <source>
        <dbReference type="EMBL" id="VFJ67570.1"/>
    </source>
</evidence>